<dbReference type="EMBL" id="CP003537">
    <property type="protein sequence ID" value="AGH96012.1"/>
    <property type="molecule type" value="Genomic_DNA"/>
</dbReference>
<feature type="transmembrane region" description="Helical" evidence="7">
    <location>
        <begin position="176"/>
        <end position="198"/>
    </location>
</feature>
<dbReference type="RefSeq" id="WP_015470502.1">
    <property type="nucleotide sequence ID" value="NC_020813.1"/>
</dbReference>
<keyword evidence="4 7" id="KW-0812">Transmembrane</keyword>
<feature type="transmembrane region" description="Helical" evidence="7">
    <location>
        <begin position="84"/>
        <end position="104"/>
    </location>
</feature>
<evidence type="ECO:0000259" key="9">
    <source>
        <dbReference type="Pfam" id="PF21088"/>
    </source>
</evidence>
<name>M4V9F5_9BACT</name>
<keyword evidence="11" id="KW-1185">Reference proteome</keyword>
<dbReference type="GO" id="GO:0005886">
    <property type="term" value="C:plasma membrane"/>
    <property type="evidence" value="ECO:0007669"/>
    <property type="project" value="UniProtKB-SubCell"/>
</dbReference>
<evidence type="ECO:0000256" key="7">
    <source>
        <dbReference type="SAM" id="Phobius"/>
    </source>
</evidence>
<dbReference type="Pfam" id="PF21088">
    <property type="entry name" value="MS_channel_1st"/>
    <property type="match status" value="1"/>
</dbReference>
<feature type="domain" description="Mechanosensitive ion channel MscS" evidence="8">
    <location>
        <begin position="200"/>
        <end position="267"/>
    </location>
</feature>
<dbReference type="SUPFAM" id="SSF50182">
    <property type="entry name" value="Sm-like ribonucleoproteins"/>
    <property type="match status" value="1"/>
</dbReference>
<evidence type="ECO:0000256" key="1">
    <source>
        <dbReference type="ARBA" id="ARBA00004651"/>
    </source>
</evidence>
<dbReference type="Gene3D" id="2.30.30.60">
    <property type="match status" value="1"/>
</dbReference>
<evidence type="ECO:0000313" key="11">
    <source>
        <dbReference type="Proteomes" id="UP000012040"/>
    </source>
</evidence>
<dbReference type="PATRIC" id="fig|1184267.3.peg.1818"/>
<feature type="transmembrane region" description="Helical" evidence="7">
    <location>
        <begin position="151"/>
        <end position="170"/>
    </location>
</feature>
<dbReference type="HOGENOM" id="CLU_037945_0_4_7"/>
<dbReference type="InterPro" id="IPR011014">
    <property type="entry name" value="MscS_channel_TM-2"/>
</dbReference>
<evidence type="ECO:0000256" key="5">
    <source>
        <dbReference type="ARBA" id="ARBA00022989"/>
    </source>
</evidence>
<dbReference type="InterPro" id="IPR045042">
    <property type="entry name" value="YnaI-like"/>
</dbReference>
<dbReference type="eggNOG" id="COG0668">
    <property type="taxonomic scope" value="Bacteria"/>
</dbReference>
<dbReference type="InterPro" id="IPR011066">
    <property type="entry name" value="MscS_channel_C_sf"/>
</dbReference>
<dbReference type="AlphaFoldDB" id="M4V9F5"/>
<keyword evidence="6 7" id="KW-0472">Membrane</keyword>
<organism evidence="10 11">
    <name type="scientific">Pseudobdellovibrio exovorus JSS</name>
    <dbReference type="NCBI Taxonomy" id="1184267"/>
    <lineage>
        <taxon>Bacteria</taxon>
        <taxon>Pseudomonadati</taxon>
        <taxon>Bdellovibrionota</taxon>
        <taxon>Bdellovibrionia</taxon>
        <taxon>Bdellovibrionales</taxon>
        <taxon>Pseudobdellovibrionaceae</taxon>
        <taxon>Pseudobdellovibrio</taxon>
    </lineage>
</organism>
<reference evidence="10 11" key="1">
    <citation type="journal article" date="2013" name="ISME J.">
        <title>By their genes ye shall know them: genomic signatures of predatory bacteria.</title>
        <authorList>
            <person name="Pasternak Z."/>
            <person name="Pietrokovski S."/>
            <person name="Rotem O."/>
            <person name="Gophna U."/>
            <person name="Lurie-Weinberger M.N."/>
            <person name="Jurkevitch E."/>
        </authorList>
    </citation>
    <scope>NUCLEOTIDE SEQUENCE [LARGE SCALE GENOMIC DNA]</scope>
    <source>
        <strain evidence="10 11">JSS</strain>
    </source>
</reference>
<dbReference type="OrthoDB" id="5288997at2"/>
<evidence type="ECO:0000256" key="6">
    <source>
        <dbReference type="ARBA" id="ARBA00023136"/>
    </source>
</evidence>
<feature type="transmembrane region" description="Helical" evidence="7">
    <location>
        <begin position="35"/>
        <end position="56"/>
    </location>
</feature>
<dbReference type="SUPFAM" id="SSF82861">
    <property type="entry name" value="Mechanosensitive channel protein MscS (YggB), transmembrane region"/>
    <property type="match status" value="1"/>
</dbReference>
<dbReference type="Proteomes" id="UP000012040">
    <property type="component" value="Chromosome"/>
</dbReference>
<protein>
    <recommendedName>
        <fullName evidence="12">Mechanosensitive ion channel family protein</fullName>
    </recommendedName>
</protein>
<evidence type="ECO:0000256" key="3">
    <source>
        <dbReference type="ARBA" id="ARBA00022475"/>
    </source>
</evidence>
<dbReference type="PANTHER" id="PTHR43634:SF2">
    <property type="entry name" value="LOW CONDUCTANCE MECHANOSENSITIVE CHANNEL YNAI"/>
    <property type="match status" value="1"/>
</dbReference>
<evidence type="ECO:0000256" key="4">
    <source>
        <dbReference type="ARBA" id="ARBA00022692"/>
    </source>
</evidence>
<comment type="subcellular location">
    <subcellularLocation>
        <location evidence="1">Cell membrane</location>
        <topology evidence="1">Multi-pass membrane protein</topology>
    </subcellularLocation>
</comment>
<dbReference type="InterPro" id="IPR010920">
    <property type="entry name" value="LSM_dom_sf"/>
</dbReference>
<dbReference type="InterPro" id="IPR049142">
    <property type="entry name" value="MS_channel_1st"/>
</dbReference>
<evidence type="ECO:0000313" key="10">
    <source>
        <dbReference type="EMBL" id="AGH96012.1"/>
    </source>
</evidence>
<dbReference type="InterPro" id="IPR006685">
    <property type="entry name" value="MscS_channel_2nd"/>
</dbReference>
<dbReference type="STRING" id="1184267.A11Q_1796"/>
<dbReference type="SUPFAM" id="SSF82689">
    <property type="entry name" value="Mechanosensitive channel protein MscS (YggB), C-terminal domain"/>
    <property type="match status" value="1"/>
</dbReference>
<dbReference type="Gene3D" id="1.10.287.1260">
    <property type="match status" value="1"/>
</dbReference>
<sequence>MSDINASIENGQKILSEEVQAFFNHVVWDMPTWKWLSLIGIFVGLYFLRMGLRYLLSRIKKMGFKVDPQTFTHYFIEQKIERPLSWILVSYLAMSAISSLQVLPSIESKLLFILKLIMIWNIIRTCYRAAEAFGMALNSWVRANSTPISNQLAPLVSKTIKVIVLVIGFLLTLQSFGVNVTTLLAGLGIGGIAIAFAAQDTVANLFGTITIILDDPFKIGDTIKIGETEGIVEEVGFRSTSIRTPYNSLLSIPNSVMAKERIDNLSKRKGWIRFRHILGFTYDATPQMLQSFCENLRYQLFQDESVDSKRIVVHFNSYGDSSLNVLVQFHYLLKSDETDPLRINNFLDLIYQVAADCGLSFAFPTRTIIVQQQNSPEESNRLLENRPPTT</sequence>
<comment type="similarity">
    <text evidence="2">Belongs to the MscS (TC 1.A.23) family.</text>
</comment>
<keyword evidence="5 7" id="KW-1133">Transmembrane helix</keyword>
<proteinExistence type="inferred from homology"/>
<dbReference type="KEGG" id="bex:A11Q_1796"/>
<dbReference type="PANTHER" id="PTHR43634">
    <property type="entry name" value="OW CONDUCTANCE MECHANOSENSITIVE CHANNEL"/>
    <property type="match status" value="1"/>
</dbReference>
<feature type="domain" description="Mechanosensitive ion channel transmembrane helices 2/3" evidence="9">
    <location>
        <begin position="158"/>
        <end position="199"/>
    </location>
</feature>
<gene>
    <name evidence="10" type="ORF">A11Q_1796</name>
</gene>
<evidence type="ECO:0000259" key="8">
    <source>
        <dbReference type="Pfam" id="PF00924"/>
    </source>
</evidence>
<dbReference type="InterPro" id="IPR023408">
    <property type="entry name" value="MscS_beta-dom_sf"/>
</dbReference>
<accession>M4V9F5</accession>
<keyword evidence="3" id="KW-1003">Cell membrane</keyword>
<evidence type="ECO:0008006" key="12">
    <source>
        <dbReference type="Google" id="ProtNLM"/>
    </source>
</evidence>
<evidence type="ECO:0000256" key="2">
    <source>
        <dbReference type="ARBA" id="ARBA00008017"/>
    </source>
</evidence>
<dbReference type="Pfam" id="PF00924">
    <property type="entry name" value="MS_channel_2nd"/>
    <property type="match status" value="1"/>
</dbReference>
<dbReference type="GO" id="GO:0008381">
    <property type="term" value="F:mechanosensitive monoatomic ion channel activity"/>
    <property type="evidence" value="ECO:0007669"/>
    <property type="project" value="UniProtKB-ARBA"/>
</dbReference>